<organism evidence="2 3">
    <name type="scientific">Sulfurivirga caldicuralii</name>
    <dbReference type="NCBI Taxonomy" id="364032"/>
    <lineage>
        <taxon>Bacteria</taxon>
        <taxon>Pseudomonadati</taxon>
        <taxon>Pseudomonadota</taxon>
        <taxon>Gammaproteobacteria</taxon>
        <taxon>Thiotrichales</taxon>
        <taxon>Piscirickettsiaceae</taxon>
        <taxon>Sulfurivirga</taxon>
    </lineage>
</organism>
<dbReference type="RefSeq" id="WP_159432270.1">
    <property type="nucleotide sequence ID" value="NZ_FSRE01000003.1"/>
</dbReference>
<keyword evidence="3" id="KW-1185">Reference proteome</keyword>
<gene>
    <name evidence="2" type="ORF">SAMN05443662_1293</name>
</gene>
<dbReference type="AlphaFoldDB" id="A0A1N6GDD0"/>
<accession>A0A1N6GDD0</accession>
<dbReference type="Proteomes" id="UP000198461">
    <property type="component" value="Unassembled WGS sequence"/>
</dbReference>
<sequence length="46" mass="5218">MVESHGISWAWWVLAWIGTALAVWGLYRLLRGPSRPPAPSEDENKL</sequence>
<protein>
    <submittedName>
        <fullName evidence="2">Uncharacterized protein</fullName>
    </submittedName>
</protein>
<dbReference type="STRING" id="364032.SAMN05443662_1293"/>
<feature type="transmembrane region" description="Helical" evidence="1">
    <location>
        <begin position="6"/>
        <end position="27"/>
    </location>
</feature>
<reference evidence="2 3" key="1">
    <citation type="submission" date="2016-11" db="EMBL/GenBank/DDBJ databases">
        <authorList>
            <person name="Jaros S."/>
            <person name="Januszkiewicz K."/>
            <person name="Wedrychowicz H."/>
        </authorList>
    </citation>
    <scope>NUCLEOTIDE SEQUENCE [LARGE SCALE GENOMIC DNA]</scope>
    <source>
        <strain evidence="2 3">DSM 17737</strain>
    </source>
</reference>
<proteinExistence type="predicted"/>
<dbReference type="EMBL" id="FSRE01000003">
    <property type="protein sequence ID" value="SIO05477.1"/>
    <property type="molecule type" value="Genomic_DNA"/>
</dbReference>
<keyword evidence="1" id="KW-1133">Transmembrane helix</keyword>
<evidence type="ECO:0000256" key="1">
    <source>
        <dbReference type="SAM" id="Phobius"/>
    </source>
</evidence>
<evidence type="ECO:0000313" key="3">
    <source>
        <dbReference type="Proteomes" id="UP000198461"/>
    </source>
</evidence>
<evidence type="ECO:0000313" key="2">
    <source>
        <dbReference type="EMBL" id="SIO05477.1"/>
    </source>
</evidence>
<keyword evidence="1" id="KW-0812">Transmembrane</keyword>
<keyword evidence="1" id="KW-0472">Membrane</keyword>
<name>A0A1N6GDD0_9GAMM</name>